<organism evidence="1 2">
    <name type="scientific">Phytophthora megakarya</name>
    <dbReference type="NCBI Taxonomy" id="4795"/>
    <lineage>
        <taxon>Eukaryota</taxon>
        <taxon>Sar</taxon>
        <taxon>Stramenopiles</taxon>
        <taxon>Oomycota</taxon>
        <taxon>Peronosporomycetes</taxon>
        <taxon>Peronosporales</taxon>
        <taxon>Peronosporaceae</taxon>
        <taxon>Phytophthora</taxon>
    </lineage>
</organism>
<reference evidence="2" key="1">
    <citation type="submission" date="2017-03" db="EMBL/GenBank/DDBJ databases">
        <title>Phytopthora megakarya and P. palmivora, two closely related causual agents of cacao black pod achieved similar genome size and gene model numbers by different mechanisms.</title>
        <authorList>
            <person name="Ali S."/>
            <person name="Shao J."/>
            <person name="Larry D.J."/>
            <person name="Kronmiller B."/>
            <person name="Shen D."/>
            <person name="Strem M.D."/>
            <person name="Melnick R.L."/>
            <person name="Guiltinan M.J."/>
            <person name="Tyler B.M."/>
            <person name="Meinhardt L.W."/>
            <person name="Bailey B.A."/>
        </authorList>
    </citation>
    <scope>NUCLEOTIDE SEQUENCE [LARGE SCALE GENOMIC DNA]</scope>
    <source>
        <strain evidence="2">zdho120</strain>
    </source>
</reference>
<protein>
    <submittedName>
        <fullName evidence="1">Uncharacterized protein</fullName>
    </submittedName>
</protein>
<dbReference type="EMBL" id="NBNE01010608">
    <property type="protein sequence ID" value="OWY97313.1"/>
    <property type="molecule type" value="Genomic_DNA"/>
</dbReference>
<proteinExistence type="predicted"/>
<keyword evidence="2" id="KW-1185">Reference proteome</keyword>
<dbReference type="Proteomes" id="UP000198211">
    <property type="component" value="Unassembled WGS sequence"/>
</dbReference>
<dbReference type="OrthoDB" id="88747at2759"/>
<sequence length="98" mass="10927">QRCYSIPCFNDRTRSIVFRKLPEGGHLVVYADTACQGKFYKIPLTPRGKVKYEDGGFDFGISSFMVWSSGMYATDGMTNICEDHAKERVAVNSTNSTG</sequence>
<name>A0A225UW82_9STRA</name>
<feature type="non-terminal residue" evidence="1">
    <location>
        <position position="1"/>
    </location>
</feature>
<dbReference type="AlphaFoldDB" id="A0A225UW82"/>
<evidence type="ECO:0000313" key="2">
    <source>
        <dbReference type="Proteomes" id="UP000198211"/>
    </source>
</evidence>
<comment type="caution">
    <text evidence="1">The sequence shown here is derived from an EMBL/GenBank/DDBJ whole genome shotgun (WGS) entry which is preliminary data.</text>
</comment>
<accession>A0A225UW82</accession>
<gene>
    <name evidence="1" type="ORF">PHMEG_00032195</name>
</gene>
<evidence type="ECO:0000313" key="1">
    <source>
        <dbReference type="EMBL" id="OWY97313.1"/>
    </source>
</evidence>